<sequence length="340" mass="40338">MLFSIVIPVYNVEKYLDECMQSILLQVETIENDCEILLIDDGSTDTSGRICDIYKDRYPDIVKVFHKPNEGLLATRRFGFKRVSGDYVINCDSDDLLEKEMLKSVKNIILKYKNPDIIFINHNRYDGKEKTIEFENIFSNKHDSLIPRENVLREFMTGHSVVSVCGKICKTSCINPDLDYKKYGRMSTGEDTLQSVEFFTNADTFVYLNEALYDYRCDSGMTTKFDKDYYFTFKKIFEEIIKEKKAWNLKSFNKLFAIKVFQTTGRAITQSRYNKWNSYGEQRKYLKKIRQDKMFIANLKYLNNIKENLQRDHYLLLYLLKVRFYLLIIIMLRMKNILDN</sequence>
<evidence type="ECO:0000259" key="3">
    <source>
        <dbReference type="Pfam" id="PF00535"/>
    </source>
</evidence>
<feature type="domain" description="Glycosyltransferase 2-like" evidence="3">
    <location>
        <begin position="4"/>
        <end position="134"/>
    </location>
</feature>
<keyword evidence="2" id="KW-0808">Transferase</keyword>
<dbReference type="PANTHER" id="PTHR22916:SF51">
    <property type="entry name" value="GLYCOSYLTRANSFERASE EPSH-RELATED"/>
    <property type="match status" value="1"/>
</dbReference>
<reference evidence="5 7" key="2">
    <citation type="journal article" date="2020" name="Cell Host Microbe">
        <title>Functional and Genomic Variation between Human-Derived Isolates of Lachnospiraceae Reveals Inter- and Intra-Species Diversity.</title>
        <authorList>
            <person name="Sorbara M.T."/>
            <person name="Littmann E.R."/>
            <person name="Fontana E."/>
            <person name="Moody T.U."/>
            <person name="Kohout C.E."/>
            <person name="Gjonbalaj M."/>
            <person name="Eaton V."/>
            <person name="Seok R."/>
            <person name="Leiner I.M."/>
            <person name="Pamer E.G."/>
        </authorList>
    </citation>
    <scope>NUCLEOTIDE SEQUENCE [LARGE SCALE GENOMIC DNA]</scope>
    <source>
        <strain evidence="5 7">MSK.14.57</strain>
    </source>
</reference>
<dbReference type="InterPro" id="IPR001173">
    <property type="entry name" value="Glyco_trans_2-like"/>
</dbReference>
<name>A0A173RAV2_ANAHA</name>
<accession>A0A173RAV2</accession>
<dbReference type="EMBL" id="CYXY01000002">
    <property type="protein sequence ID" value="CUM74992.1"/>
    <property type="molecule type" value="Genomic_DNA"/>
</dbReference>
<dbReference type="SUPFAM" id="SSF53448">
    <property type="entry name" value="Nucleotide-diphospho-sugar transferases"/>
    <property type="match status" value="1"/>
</dbReference>
<dbReference type="EMBL" id="JAAITB010000004">
    <property type="protein sequence ID" value="NSJ78499.1"/>
    <property type="molecule type" value="Genomic_DNA"/>
</dbReference>
<dbReference type="InterPro" id="IPR029044">
    <property type="entry name" value="Nucleotide-diphossugar_trans"/>
</dbReference>
<proteinExistence type="predicted"/>
<dbReference type="Gene3D" id="3.90.550.10">
    <property type="entry name" value="Spore Coat Polysaccharide Biosynthesis Protein SpsA, Chain A"/>
    <property type="match status" value="1"/>
</dbReference>
<dbReference type="Proteomes" id="UP001644750">
    <property type="component" value="Unassembled WGS sequence"/>
</dbReference>
<gene>
    <name evidence="4" type="primary">kfoC_2</name>
    <name evidence="4" type="ORF">ERS852571_00368</name>
    <name evidence="5" type="ORF">G5A72_02610</name>
</gene>
<dbReference type="Proteomes" id="UP000095553">
    <property type="component" value="Unassembled WGS sequence"/>
</dbReference>
<evidence type="ECO:0000313" key="5">
    <source>
        <dbReference type="EMBL" id="NSJ78499.1"/>
    </source>
</evidence>
<evidence type="ECO:0000313" key="4">
    <source>
        <dbReference type="EMBL" id="CUM74992.1"/>
    </source>
</evidence>
<dbReference type="RefSeq" id="WP_055072287.1">
    <property type="nucleotide sequence ID" value="NZ_CYXY01000002.1"/>
</dbReference>
<keyword evidence="7" id="KW-1185">Reference proteome</keyword>
<evidence type="ECO:0000256" key="2">
    <source>
        <dbReference type="ARBA" id="ARBA00022679"/>
    </source>
</evidence>
<reference evidence="5" key="3">
    <citation type="submission" date="2020-02" db="EMBL/GenBank/DDBJ databases">
        <authorList>
            <person name="Littmann E."/>
            <person name="Sorbara M."/>
        </authorList>
    </citation>
    <scope>NUCLEOTIDE SEQUENCE</scope>
    <source>
        <strain evidence="5">MSK.14.57</strain>
    </source>
</reference>
<evidence type="ECO:0000256" key="1">
    <source>
        <dbReference type="ARBA" id="ARBA00022676"/>
    </source>
</evidence>
<reference evidence="4 6" key="1">
    <citation type="submission" date="2015-09" db="EMBL/GenBank/DDBJ databases">
        <authorList>
            <consortium name="Pathogen Informatics"/>
        </authorList>
    </citation>
    <scope>NUCLEOTIDE SEQUENCE [LARGE SCALE GENOMIC DNA]</scope>
    <source>
        <strain evidence="4 6">2789STDY5834959</strain>
    </source>
</reference>
<organism evidence="4 6">
    <name type="scientific">Anaerostipes hadrus</name>
    <dbReference type="NCBI Taxonomy" id="649756"/>
    <lineage>
        <taxon>Bacteria</taxon>
        <taxon>Bacillati</taxon>
        <taxon>Bacillota</taxon>
        <taxon>Clostridia</taxon>
        <taxon>Lachnospirales</taxon>
        <taxon>Lachnospiraceae</taxon>
        <taxon>Anaerostipes</taxon>
    </lineage>
</organism>
<keyword evidence="1" id="KW-0328">Glycosyltransferase</keyword>
<dbReference type="Pfam" id="PF00535">
    <property type="entry name" value="Glycos_transf_2"/>
    <property type="match status" value="1"/>
</dbReference>
<dbReference type="PANTHER" id="PTHR22916">
    <property type="entry name" value="GLYCOSYLTRANSFERASE"/>
    <property type="match status" value="1"/>
</dbReference>
<evidence type="ECO:0000313" key="6">
    <source>
        <dbReference type="Proteomes" id="UP000095553"/>
    </source>
</evidence>
<dbReference type="GO" id="GO:0016757">
    <property type="term" value="F:glycosyltransferase activity"/>
    <property type="evidence" value="ECO:0007669"/>
    <property type="project" value="UniProtKB-KW"/>
</dbReference>
<dbReference type="CDD" id="cd00761">
    <property type="entry name" value="Glyco_tranf_GTA_type"/>
    <property type="match status" value="1"/>
</dbReference>
<dbReference type="AlphaFoldDB" id="A0A173RAV2"/>
<evidence type="ECO:0000313" key="7">
    <source>
        <dbReference type="Proteomes" id="UP001644750"/>
    </source>
</evidence>
<protein>
    <submittedName>
        <fullName evidence="4">Chondroitin polymerase</fullName>
    </submittedName>
    <submittedName>
        <fullName evidence="5">Glycosyltransferase</fullName>
    </submittedName>
</protein>